<evidence type="ECO:0000259" key="1">
    <source>
        <dbReference type="Pfam" id="PF06283"/>
    </source>
</evidence>
<protein>
    <submittedName>
        <fullName evidence="2">ThuA domain-containing protein</fullName>
    </submittedName>
</protein>
<proteinExistence type="predicted"/>
<feature type="domain" description="ThuA-like" evidence="1">
    <location>
        <begin position="63"/>
        <end position="300"/>
    </location>
</feature>
<dbReference type="InterPro" id="IPR029062">
    <property type="entry name" value="Class_I_gatase-like"/>
</dbReference>
<keyword evidence="3" id="KW-1185">Reference proteome</keyword>
<dbReference type="Pfam" id="PF06283">
    <property type="entry name" value="ThuA"/>
    <property type="match status" value="1"/>
</dbReference>
<dbReference type="Proteomes" id="UP001239462">
    <property type="component" value="Unassembled WGS sequence"/>
</dbReference>
<dbReference type="Gene3D" id="3.40.50.880">
    <property type="match status" value="1"/>
</dbReference>
<dbReference type="RefSeq" id="WP_289163190.1">
    <property type="nucleotide sequence ID" value="NZ_JASZZN010000006.1"/>
</dbReference>
<name>A0ABT7PGR5_9BACT</name>
<reference evidence="2 3" key="1">
    <citation type="submission" date="2023-06" db="EMBL/GenBank/DDBJ databases">
        <title>Roseiconus lacunae JC819 isolated from Gulf of Mannar region, Tamil Nadu.</title>
        <authorList>
            <person name="Pk S."/>
            <person name="Ch S."/>
            <person name="Ch V.R."/>
        </authorList>
    </citation>
    <scope>NUCLEOTIDE SEQUENCE [LARGE SCALE GENOMIC DNA]</scope>
    <source>
        <strain evidence="2 3">JC819</strain>
    </source>
</reference>
<comment type="caution">
    <text evidence="2">The sequence shown here is derived from an EMBL/GenBank/DDBJ whole genome shotgun (WGS) entry which is preliminary data.</text>
</comment>
<dbReference type="SUPFAM" id="SSF52317">
    <property type="entry name" value="Class I glutamine amidotransferase-like"/>
    <property type="match status" value="1"/>
</dbReference>
<sequence length="360" mass="39491">MNPTSCFSLPLRLTTLGLLTLALIGFTGANESHGHELLVYQGSNGPGKSKHIVFIAGDHEYRSEETLPALARILAKHHGFKCTVLFTVDPKTGEIVPGNNNIPGLEALQSADLMVNFLRFQDLPDDQMQHIVNYLDRAGPVAGLRTASHAFRIPNESKFSKYSYKSTESGYEGGFGRQVLGETWVGHYGKNHVMSTRLDLVSEQKSHPVLRGVDSAWVVAGGYWADPMPGSTVLAMAQPLDGMSPDSKPAADKPPCPGTWVRTYHGKQGEGRVYTTLYGASEDIENEGFRRMFVNGCYWAMGMEDAINAEFVVDLVGPYHPTPYKNGGHRLGIKPADLAGFESPIMPTDRPLSQRKTDKR</sequence>
<gene>
    <name evidence="2" type="ORF">QTN89_09630</name>
</gene>
<organism evidence="2 3">
    <name type="scientific">Roseiconus lacunae</name>
    <dbReference type="NCBI Taxonomy" id="2605694"/>
    <lineage>
        <taxon>Bacteria</taxon>
        <taxon>Pseudomonadati</taxon>
        <taxon>Planctomycetota</taxon>
        <taxon>Planctomycetia</taxon>
        <taxon>Pirellulales</taxon>
        <taxon>Pirellulaceae</taxon>
        <taxon>Roseiconus</taxon>
    </lineage>
</organism>
<dbReference type="EMBL" id="JASZZN010000006">
    <property type="protein sequence ID" value="MDM4015689.1"/>
    <property type="molecule type" value="Genomic_DNA"/>
</dbReference>
<evidence type="ECO:0000313" key="2">
    <source>
        <dbReference type="EMBL" id="MDM4015689.1"/>
    </source>
</evidence>
<dbReference type="InterPro" id="IPR029010">
    <property type="entry name" value="ThuA-like"/>
</dbReference>
<accession>A0ABT7PGR5</accession>
<evidence type="ECO:0000313" key="3">
    <source>
        <dbReference type="Proteomes" id="UP001239462"/>
    </source>
</evidence>